<feature type="signal peptide" evidence="1">
    <location>
        <begin position="1"/>
        <end position="20"/>
    </location>
</feature>
<comment type="caution">
    <text evidence="2">The sequence shown here is derived from an EMBL/GenBank/DDBJ whole genome shotgun (WGS) entry which is preliminary data.</text>
</comment>
<organism evidence="2 3">
    <name type="scientific">Flavobacterium gawalongense</name>
    <dbReference type="NCBI Taxonomy" id="2594432"/>
    <lineage>
        <taxon>Bacteria</taxon>
        <taxon>Pseudomonadati</taxon>
        <taxon>Bacteroidota</taxon>
        <taxon>Flavobacteriia</taxon>
        <taxon>Flavobacteriales</taxon>
        <taxon>Flavobacteriaceae</taxon>
        <taxon>Flavobacterium</taxon>
    </lineage>
</organism>
<dbReference type="InterPro" id="IPR049804">
    <property type="entry name" value="Choice_anch_L"/>
</dbReference>
<proteinExistence type="predicted"/>
<dbReference type="NCBIfam" id="TIGR04131">
    <property type="entry name" value="Bac_Flav_CTERM"/>
    <property type="match status" value="1"/>
</dbReference>
<dbReference type="NCBIfam" id="NF038133">
    <property type="entry name" value="choice_anch_L"/>
    <property type="match status" value="1"/>
</dbReference>
<protein>
    <submittedName>
        <fullName evidence="2">T9SS type B sorting domain-containing protein</fullName>
    </submittedName>
</protein>
<dbReference type="PROSITE" id="PS51257">
    <property type="entry name" value="PROKAR_LIPOPROTEIN"/>
    <property type="match status" value="1"/>
</dbReference>
<gene>
    <name evidence="2" type="ORF">FNW12_00895</name>
</gene>
<dbReference type="Pfam" id="PF13585">
    <property type="entry name" value="CHU_C"/>
    <property type="match status" value="1"/>
</dbReference>
<dbReference type="RefSeq" id="WP_143385837.1">
    <property type="nucleotide sequence ID" value="NZ_VJZM01000001.1"/>
</dbReference>
<reference evidence="2 3" key="1">
    <citation type="submission" date="2019-07" db="EMBL/GenBank/DDBJ databases">
        <title>Novel species of Flavobacterium.</title>
        <authorList>
            <person name="Liu Q."/>
            <person name="Xin Y.-H."/>
        </authorList>
    </citation>
    <scope>NUCLEOTIDE SEQUENCE [LARGE SCALE GENOMIC DNA]</scope>
    <source>
        <strain evidence="2 3">GSP39</strain>
    </source>
</reference>
<name>A0ABY3CQH8_9FLAO</name>
<evidence type="ECO:0000256" key="1">
    <source>
        <dbReference type="SAM" id="SignalP"/>
    </source>
</evidence>
<dbReference type="InterPro" id="IPR026341">
    <property type="entry name" value="T9SS_type_B"/>
</dbReference>
<dbReference type="EMBL" id="VJZN01000001">
    <property type="protein sequence ID" value="TRX10493.1"/>
    <property type="molecule type" value="Genomic_DNA"/>
</dbReference>
<sequence length="1420" mass="153119">MKKSLLIIISLFWTGCFSQAITVDTNTYTVPKLVTDVLVNKSCVPVNNITWRTGTNFGSTNGIGHFDNTNPAFPLSSGVILSTGNAANASGPNTSLLNDGNASWTGDADLEATLLAAGITMNSTNATVLEFDFVPFSPNFNFQFLFASEEYGNFQCQFSDAFAFLLTNTSTGVTTNLAVVPNTTIPISVVTIRNSLYNSSCSSENPTYFGAFNGGSNALGSATNFNGQTVMMNATSTTLVPNTPYHIKLVIADRQDNQADSAIFLGANSFNVGQDVLGPDLTIASNTAICNDGTHTLTSGLNSAVYSFEWTFNGNLIGGDTPNLTVNQAGIYGLTYTIISTDCPVTTDFINVEFYNAITTPDPVNLYQCNAAGQTSFTFDLSFNTSIVNVAGTQISYHATLADATTNSAPLPNNYTIATANLPAPIWIRILDTATNCVLTKSFQLELTPPPVANKPGDITLCETTLDSNTAAFDISPQTSAVLGGQSPTIYNVTYHINAADANTGINPIDPSIIYTSGNATLFVRIQTKTDFTCFNTTSFSLIVVPRPTLDLIPDQFVCTGYVLPVLVNPGNYYSGTNKGLPMLNAGDVINTDKTIFIYNETGGTPSCSNERNFHVEIVIPIDIKPADINACDIYLLPTLGFGTRYFTLPGGPTGGGTELFAGASITTPGITTIYTYFVSTDITPCELQSKFDITINVTPTIAPISNAFDCLSYTLPPLAVGNYYTYDAVTGIYTPASSPITTTTTLYVFATNNTCRTPDTIFTVYIDTLGLVDVTQCQPYNLPLAPVGEYRDAPSGGGNIIPPGVIAQTKKVYIYVPGAGTPNCTDDDFFTITINAPFLTTPSNVTVCASYLLPVQVDGGDYYILSGGPTVPGNIKLIPNVDAITTTTTVYIYKQSATVAGCFNEKPWLITINQKPIIDSRADVEQCNSYVLSPLINGSYFDDPNGVNPLPTGTIISKSNRIYIYAAHPNDPSCYSENFFDIAINGVEADPIPAQLSYCNSFTFPALPSTNNFYYDAPGGPLGGGNRIPFGTTVTPATVLPTYYIYYETGDRLNCSDENPFSITIAPRPVANPVSPLETCDLFGTNDGIFEFDLTTLAIRNQVLNGQSPDANFTLTFFTSLAAANDINAIPIANPATYQNDNPFTDSVWIRVSNNTIPNPCFAVVELKLIVNPLPNIQLNPEYIICEDYETGTLLNPATLNTGLTASNYIFEWTLDGNPFGGNTASITTSQIGDYTVKVTNTNTNCINTVPAKVSKYAPYLEITYSDAFENPSFISVNVLGAGSGNYEYQIDDSLFQDSNTFNNVSPGEHIISVRDKNGHCNPAPINAVLINYPKYFTPNGDGFHDTWNIKHLIFTNPNAPIFIFDRYGKLIKQITPSTDGWNGMFNGQQLPSTDYWFTVDYSEKGISKIFKSHFSLKR</sequence>
<dbReference type="Proteomes" id="UP000318528">
    <property type="component" value="Unassembled WGS sequence"/>
</dbReference>
<evidence type="ECO:0000313" key="3">
    <source>
        <dbReference type="Proteomes" id="UP000318528"/>
    </source>
</evidence>
<accession>A0ABY3CQH8</accession>
<evidence type="ECO:0000313" key="2">
    <source>
        <dbReference type="EMBL" id="TRX10493.1"/>
    </source>
</evidence>
<keyword evidence="3" id="KW-1185">Reference proteome</keyword>
<keyword evidence="1" id="KW-0732">Signal</keyword>
<feature type="chain" id="PRO_5045227952" evidence="1">
    <location>
        <begin position="21"/>
        <end position="1420"/>
    </location>
</feature>